<proteinExistence type="predicted"/>
<reference evidence="1" key="1">
    <citation type="submission" date="2019-10" db="EMBL/GenBank/DDBJ databases">
        <authorList>
            <consortium name="DOE Joint Genome Institute"/>
            <person name="Kuo A."/>
            <person name="Miyauchi S."/>
            <person name="Kiss E."/>
            <person name="Drula E."/>
            <person name="Kohler A."/>
            <person name="Sanchez-Garcia M."/>
            <person name="Andreopoulos B."/>
            <person name="Barry K.W."/>
            <person name="Bonito G."/>
            <person name="Buee M."/>
            <person name="Carver A."/>
            <person name="Chen C."/>
            <person name="Cichocki N."/>
            <person name="Clum A."/>
            <person name="Culley D."/>
            <person name="Crous P.W."/>
            <person name="Fauchery L."/>
            <person name="Girlanda M."/>
            <person name="Hayes R."/>
            <person name="Keri Z."/>
            <person name="LaButti K."/>
            <person name="Lipzen A."/>
            <person name="Lombard V."/>
            <person name="Magnuson J."/>
            <person name="Maillard F."/>
            <person name="Morin E."/>
            <person name="Murat C."/>
            <person name="Nolan M."/>
            <person name="Ohm R."/>
            <person name="Pangilinan J."/>
            <person name="Pereira M."/>
            <person name="Perotto S."/>
            <person name="Peter M."/>
            <person name="Riley R."/>
            <person name="Sitrit Y."/>
            <person name="Stielow B."/>
            <person name="Szollosi G."/>
            <person name="Zifcakova L."/>
            <person name="Stursova M."/>
            <person name="Spatafora J.W."/>
            <person name="Tedersoo L."/>
            <person name="Vaario L.-M."/>
            <person name="Yamada A."/>
            <person name="Yan M."/>
            <person name="Wang P."/>
            <person name="Xu J."/>
            <person name="Bruns T."/>
            <person name="Baldrian P."/>
            <person name="Vilgalys R."/>
            <person name="Henrissat B."/>
            <person name="Grigoriev I.V."/>
            <person name="Hibbett D."/>
            <person name="Nagy L.G."/>
            <person name="Martin F.M."/>
        </authorList>
    </citation>
    <scope>NUCLEOTIDE SEQUENCE</scope>
    <source>
        <strain evidence="1">BED1</strain>
    </source>
</reference>
<evidence type="ECO:0000313" key="1">
    <source>
        <dbReference type="EMBL" id="KAF8449502.1"/>
    </source>
</evidence>
<dbReference type="EMBL" id="WHUW01000003">
    <property type="protein sequence ID" value="KAF8449502.1"/>
    <property type="molecule type" value="Genomic_DNA"/>
</dbReference>
<evidence type="ECO:0008006" key="3">
    <source>
        <dbReference type="Google" id="ProtNLM"/>
    </source>
</evidence>
<dbReference type="AlphaFoldDB" id="A0AAD4GKR6"/>
<name>A0AAD4GKR6_BOLED</name>
<sequence length="74" mass="8333">MHHALEIPEILSNIFCYCYTPGVSRPLSDLPALARTCRTFKEPALHMLWEDLPGLSPLLQCLPEASEASYEPFT</sequence>
<accession>A0AAD4GKR6</accession>
<comment type="caution">
    <text evidence="1">The sequence shown here is derived from an EMBL/GenBank/DDBJ whole genome shotgun (WGS) entry which is preliminary data.</text>
</comment>
<dbReference type="Proteomes" id="UP001194468">
    <property type="component" value="Unassembled WGS sequence"/>
</dbReference>
<evidence type="ECO:0000313" key="2">
    <source>
        <dbReference type="Proteomes" id="UP001194468"/>
    </source>
</evidence>
<protein>
    <recommendedName>
        <fullName evidence="3">F-box domain-containing protein</fullName>
    </recommendedName>
</protein>
<keyword evidence="2" id="KW-1185">Reference proteome</keyword>
<gene>
    <name evidence="1" type="ORF">L210DRAFT_3471916</name>
</gene>
<reference evidence="1" key="2">
    <citation type="journal article" date="2020" name="Nat. Commun.">
        <title>Large-scale genome sequencing of mycorrhizal fungi provides insights into the early evolution of symbiotic traits.</title>
        <authorList>
            <person name="Miyauchi S."/>
            <person name="Kiss E."/>
            <person name="Kuo A."/>
            <person name="Drula E."/>
            <person name="Kohler A."/>
            <person name="Sanchez-Garcia M."/>
            <person name="Morin E."/>
            <person name="Andreopoulos B."/>
            <person name="Barry K.W."/>
            <person name="Bonito G."/>
            <person name="Buee M."/>
            <person name="Carver A."/>
            <person name="Chen C."/>
            <person name="Cichocki N."/>
            <person name="Clum A."/>
            <person name="Culley D."/>
            <person name="Crous P.W."/>
            <person name="Fauchery L."/>
            <person name="Girlanda M."/>
            <person name="Hayes R.D."/>
            <person name="Keri Z."/>
            <person name="LaButti K."/>
            <person name="Lipzen A."/>
            <person name="Lombard V."/>
            <person name="Magnuson J."/>
            <person name="Maillard F."/>
            <person name="Murat C."/>
            <person name="Nolan M."/>
            <person name="Ohm R.A."/>
            <person name="Pangilinan J."/>
            <person name="Pereira M.F."/>
            <person name="Perotto S."/>
            <person name="Peter M."/>
            <person name="Pfister S."/>
            <person name="Riley R."/>
            <person name="Sitrit Y."/>
            <person name="Stielow J.B."/>
            <person name="Szollosi G."/>
            <person name="Zifcakova L."/>
            <person name="Stursova M."/>
            <person name="Spatafora J.W."/>
            <person name="Tedersoo L."/>
            <person name="Vaario L.M."/>
            <person name="Yamada A."/>
            <person name="Yan M."/>
            <person name="Wang P."/>
            <person name="Xu J."/>
            <person name="Bruns T."/>
            <person name="Baldrian P."/>
            <person name="Vilgalys R."/>
            <person name="Dunand C."/>
            <person name="Henrissat B."/>
            <person name="Grigoriev I.V."/>
            <person name="Hibbett D."/>
            <person name="Nagy L.G."/>
            <person name="Martin F.M."/>
        </authorList>
    </citation>
    <scope>NUCLEOTIDE SEQUENCE</scope>
    <source>
        <strain evidence="1">BED1</strain>
    </source>
</reference>
<organism evidence="1 2">
    <name type="scientific">Boletus edulis BED1</name>
    <dbReference type="NCBI Taxonomy" id="1328754"/>
    <lineage>
        <taxon>Eukaryota</taxon>
        <taxon>Fungi</taxon>
        <taxon>Dikarya</taxon>
        <taxon>Basidiomycota</taxon>
        <taxon>Agaricomycotina</taxon>
        <taxon>Agaricomycetes</taxon>
        <taxon>Agaricomycetidae</taxon>
        <taxon>Boletales</taxon>
        <taxon>Boletineae</taxon>
        <taxon>Boletaceae</taxon>
        <taxon>Boletoideae</taxon>
        <taxon>Boletus</taxon>
    </lineage>
</organism>